<keyword evidence="3" id="KW-1185">Reference proteome</keyword>
<accession>A0ABQ3GIU7</accession>
<dbReference type="EMBL" id="BMXK01000006">
    <property type="protein sequence ID" value="GHD06028.1"/>
    <property type="molecule type" value="Genomic_DNA"/>
</dbReference>
<evidence type="ECO:0000313" key="2">
    <source>
        <dbReference type="EMBL" id="GHD06028.1"/>
    </source>
</evidence>
<sequence length="218" mass="24492">MIPDFAESEPRTAPDDASDALDQLDLTSEILLSAARAGVVQAKEITDFHPVTARGMTQWMETVASLRRSLDERSWTLGNPKNSPRAISPDGKTSIMVMGGDENTGSQTTPPQAARRRGPSTRDTMQCNGQEMLDVTLPLPRGWSDQEPLTWVFVYHWSRRAPQLQAELSLARDLDEDGRTFAWHHRILLPEQDLGEFNIPQRPAGPDFDIDFRIQELK</sequence>
<feature type="region of interest" description="Disordered" evidence="1">
    <location>
        <begin position="99"/>
        <end position="123"/>
    </location>
</feature>
<reference evidence="3" key="1">
    <citation type="journal article" date="2019" name="Int. J. Syst. Evol. Microbiol.">
        <title>The Global Catalogue of Microorganisms (GCM) 10K type strain sequencing project: providing services to taxonomists for standard genome sequencing and annotation.</title>
        <authorList>
            <consortium name="The Broad Institute Genomics Platform"/>
            <consortium name="The Broad Institute Genome Sequencing Center for Infectious Disease"/>
            <person name="Wu L."/>
            <person name="Ma J."/>
        </authorList>
    </citation>
    <scope>NUCLEOTIDE SEQUENCE [LARGE SCALE GENOMIC DNA]</scope>
    <source>
        <strain evidence="3">KCTC 19466</strain>
    </source>
</reference>
<gene>
    <name evidence="2" type="ORF">GCM10008096_15530</name>
</gene>
<dbReference type="Proteomes" id="UP000642819">
    <property type="component" value="Unassembled WGS sequence"/>
</dbReference>
<organism evidence="2 3">
    <name type="scientific">Zhihengliuella salsuginis</name>
    <dbReference type="NCBI Taxonomy" id="578222"/>
    <lineage>
        <taxon>Bacteria</taxon>
        <taxon>Bacillati</taxon>
        <taxon>Actinomycetota</taxon>
        <taxon>Actinomycetes</taxon>
        <taxon>Micrococcales</taxon>
        <taxon>Micrococcaceae</taxon>
        <taxon>Zhihengliuella</taxon>
    </lineage>
</organism>
<protein>
    <submittedName>
        <fullName evidence="2">Uncharacterized protein</fullName>
    </submittedName>
</protein>
<feature type="region of interest" description="Disordered" evidence="1">
    <location>
        <begin position="75"/>
        <end position="94"/>
    </location>
</feature>
<proteinExistence type="predicted"/>
<name>A0ABQ3GIU7_9MICC</name>
<comment type="caution">
    <text evidence="2">The sequence shown here is derived from an EMBL/GenBank/DDBJ whole genome shotgun (WGS) entry which is preliminary data.</text>
</comment>
<dbReference type="RefSeq" id="WP_189349583.1">
    <property type="nucleotide sequence ID" value="NZ_BMXK01000006.1"/>
</dbReference>
<evidence type="ECO:0000256" key="1">
    <source>
        <dbReference type="SAM" id="MobiDB-lite"/>
    </source>
</evidence>
<evidence type="ECO:0000313" key="3">
    <source>
        <dbReference type="Proteomes" id="UP000642819"/>
    </source>
</evidence>